<evidence type="ECO:0000313" key="2">
    <source>
        <dbReference type="Proteomes" id="UP001239909"/>
    </source>
</evidence>
<dbReference type="RefSeq" id="WP_285671815.1">
    <property type="nucleotide sequence ID" value="NZ_BSYI01000015.1"/>
</dbReference>
<accession>A0ABQ6LKT6</accession>
<keyword evidence="2" id="KW-1185">Reference proteome</keyword>
<dbReference type="InterPro" id="IPR027417">
    <property type="entry name" value="P-loop_NTPase"/>
</dbReference>
<dbReference type="EMBL" id="BSYI01000015">
    <property type="protein sequence ID" value="GMG83021.1"/>
    <property type="molecule type" value="Genomic_DNA"/>
</dbReference>
<dbReference type="Pfam" id="PF04317">
    <property type="entry name" value="DUF463"/>
    <property type="match status" value="1"/>
</dbReference>
<evidence type="ECO:0000313" key="1">
    <source>
        <dbReference type="EMBL" id="GMG83021.1"/>
    </source>
</evidence>
<proteinExistence type="predicted"/>
<dbReference type="Proteomes" id="UP001239909">
    <property type="component" value="Unassembled WGS sequence"/>
</dbReference>
<reference evidence="1 2" key="1">
    <citation type="submission" date="2023-04" db="EMBL/GenBank/DDBJ databases">
        <title>Marinoamorphus aggregata gen. nov., sp. Nov., isolate from tissue of brittle star Ophioplocus japonicus.</title>
        <authorList>
            <person name="Kawano K."/>
            <person name="Sawayama S."/>
            <person name="Nakagawa S."/>
        </authorList>
    </citation>
    <scope>NUCLEOTIDE SEQUENCE [LARGE SCALE GENOMIC DNA]</scope>
    <source>
        <strain evidence="1 2">NKW23</strain>
    </source>
</reference>
<dbReference type="SUPFAM" id="SSF52540">
    <property type="entry name" value="P-loop containing nucleoside triphosphate hydrolases"/>
    <property type="match status" value="1"/>
</dbReference>
<name>A0ABQ6LKT6_9RHOB</name>
<protein>
    <submittedName>
        <fullName evidence="1">YcjX family protein</fullName>
    </submittedName>
</protein>
<dbReference type="PIRSF" id="PIRSF019381">
    <property type="entry name" value="YcjX"/>
    <property type="match status" value="1"/>
</dbReference>
<comment type="caution">
    <text evidence="1">The sequence shown here is derived from an EMBL/GenBank/DDBJ whole genome shotgun (WGS) entry which is preliminary data.</text>
</comment>
<dbReference type="PANTHER" id="PTHR38605:SF1">
    <property type="entry name" value="ATPASE"/>
    <property type="match status" value="1"/>
</dbReference>
<dbReference type="PANTHER" id="PTHR38605">
    <property type="entry name" value="ATPASE-RELATED"/>
    <property type="match status" value="1"/>
</dbReference>
<organism evidence="1 2">
    <name type="scientific">Paralimibaculum aggregatum</name>
    <dbReference type="NCBI Taxonomy" id="3036245"/>
    <lineage>
        <taxon>Bacteria</taxon>
        <taxon>Pseudomonadati</taxon>
        <taxon>Pseudomonadota</taxon>
        <taxon>Alphaproteobacteria</taxon>
        <taxon>Rhodobacterales</taxon>
        <taxon>Paracoccaceae</taxon>
        <taxon>Paralimibaculum</taxon>
    </lineage>
</organism>
<dbReference type="InterPro" id="IPR007413">
    <property type="entry name" value="YcjX-like"/>
</dbReference>
<gene>
    <name evidence="1" type="ORF">LNKW23_22340</name>
</gene>
<sequence>MRLGEIADSLLERVETATERAGAWFEPSLRIGVTGLSGAGKTVFITALAASLLHRGRLAGFAPEAEGRILSAGLGSQPDPALPRFAYERHLEALTAVPPRWPESTRSVSQLRISLRHRPAGILGGIGAGGVLHVDIVDYPGEWLVDLPLLEIDYDAWAEAALAAARSPARRAHAAGWLKALASADPAAEHHEPAAEALAAAFSDYLARCRRAGLAALAPGRFLLPGDLAGSPALTFAPLPAPEAPRKTSLHAEMRRRFEAYKRVVVKPFFQDHFARIDRQVVLIDALGALAHGPRAFGDLMESLEGTLAAFRHGRAGWIERLLGGRRIDRLLIAASKADHLHHSAHGALTRLVEAMVSEAAGRAAYRGAELRGVALAAIRATVEHEASAGGRPLAMVRGRRADTGREIAVHAGSLPDDPAALIAAAADPGTAAADWPDAAFAQIPFAPPRWSTDAGKGPPHIRLDKALDFLIGDRME</sequence>